<gene>
    <name evidence="1" type="ORF">TGP89_240460</name>
</gene>
<dbReference type="OrthoDB" id="332799at2759"/>
<evidence type="ECO:0000313" key="2">
    <source>
        <dbReference type="Proteomes" id="UP000028828"/>
    </source>
</evidence>
<dbReference type="AlphaFoldDB" id="A0A086K336"/>
<dbReference type="VEuPathDB" id="ToxoDB:TGP89_240460"/>
<organism evidence="1 2">
    <name type="scientific">Toxoplasma gondii p89</name>
    <dbReference type="NCBI Taxonomy" id="943119"/>
    <lineage>
        <taxon>Eukaryota</taxon>
        <taxon>Sar</taxon>
        <taxon>Alveolata</taxon>
        <taxon>Apicomplexa</taxon>
        <taxon>Conoidasida</taxon>
        <taxon>Coccidia</taxon>
        <taxon>Eucoccidiorida</taxon>
        <taxon>Eimeriorina</taxon>
        <taxon>Sarcocystidae</taxon>
        <taxon>Toxoplasma</taxon>
    </lineage>
</organism>
<comment type="caution">
    <text evidence="1">The sequence shown here is derived from an EMBL/GenBank/DDBJ whole genome shotgun (WGS) entry which is preliminary data.</text>
</comment>
<accession>A0A086K336</accession>
<sequence>MDVSREGNTPNSVVPTHLPHLDICWGATANVSGWPAADVLPDPAQLPIFCRNVDAESTDVDNSSTSGKGCTTRTCCTEDEFPLEAHNGSTNHRPIGGVCRSVFNMRFRQKPVLQIAEVWKWNEPWV</sequence>
<dbReference type="EMBL" id="AEYI02001323">
    <property type="protein sequence ID" value="KFG38804.1"/>
    <property type="molecule type" value="Genomic_DNA"/>
</dbReference>
<name>A0A086K336_TOXGO</name>
<evidence type="ECO:0000313" key="1">
    <source>
        <dbReference type="EMBL" id="KFG38804.1"/>
    </source>
</evidence>
<proteinExistence type="predicted"/>
<reference evidence="1 2" key="1">
    <citation type="submission" date="2014-03" db="EMBL/GenBank/DDBJ databases">
        <authorList>
            <person name="Sibley D."/>
            <person name="Venepally P."/>
            <person name="Karamycheva S."/>
            <person name="Hadjithomas M."/>
            <person name="Khan A."/>
            <person name="Brunk B."/>
            <person name="Roos D."/>
            <person name="Caler E."/>
            <person name="Lorenzi H."/>
        </authorList>
    </citation>
    <scope>NUCLEOTIDE SEQUENCE [LARGE SCALE GENOMIC DNA]</scope>
    <source>
        <strain evidence="2">p89</strain>
    </source>
</reference>
<protein>
    <submittedName>
        <fullName evidence="1">AP2 domain transcription factor AP2VI-1</fullName>
    </submittedName>
</protein>
<dbReference type="Proteomes" id="UP000028828">
    <property type="component" value="Unassembled WGS sequence"/>
</dbReference>